<dbReference type="OrthoDB" id="9942661at2"/>
<accession>A0A516KIY0</accession>
<reference evidence="3 4" key="1">
    <citation type="submission" date="2019-07" db="EMBL/GenBank/DDBJ databases">
        <authorList>
            <person name="Li J."/>
        </authorList>
    </citation>
    <scope>NUCLEOTIDE SEQUENCE [LARGE SCALE GENOMIC DNA]</scope>
    <source>
        <strain evidence="3 4">TKL69</strain>
    </source>
</reference>
<keyword evidence="2" id="KW-0472">Membrane</keyword>
<evidence type="ECO:0000256" key="2">
    <source>
        <dbReference type="SAM" id="Phobius"/>
    </source>
</evidence>
<dbReference type="AlphaFoldDB" id="A0A516KIY0"/>
<protein>
    <submittedName>
        <fullName evidence="3">Uncharacterized protein</fullName>
    </submittedName>
</protein>
<evidence type="ECO:0000313" key="3">
    <source>
        <dbReference type="EMBL" id="QDP41354.1"/>
    </source>
</evidence>
<dbReference type="RefSeq" id="WP_143895815.1">
    <property type="nucleotide sequence ID" value="NZ_CP041666.1"/>
</dbReference>
<feature type="compositionally biased region" description="Acidic residues" evidence="1">
    <location>
        <begin position="57"/>
        <end position="76"/>
    </location>
</feature>
<keyword evidence="4" id="KW-1185">Reference proteome</keyword>
<dbReference type="KEGG" id="aqt:FN924_14880"/>
<keyword evidence="2" id="KW-0812">Transmembrane</keyword>
<proteinExistence type="predicted"/>
<evidence type="ECO:0000256" key="1">
    <source>
        <dbReference type="SAM" id="MobiDB-lite"/>
    </source>
</evidence>
<sequence length="76" mass="8947">MKKFILVCISVLLGFFTYKLPIINQIFNYKTSFDISAFYLMILLYFFTKPVEAQSEQSDEVSDESDPEQEDMNEDQ</sequence>
<gene>
    <name evidence="3" type="ORF">FN924_14880</name>
</gene>
<evidence type="ECO:0000313" key="4">
    <source>
        <dbReference type="Proteomes" id="UP000315215"/>
    </source>
</evidence>
<organism evidence="3 4">
    <name type="scientific">Radiobacillus deserti</name>
    <dbReference type="NCBI Taxonomy" id="2594883"/>
    <lineage>
        <taxon>Bacteria</taxon>
        <taxon>Bacillati</taxon>
        <taxon>Bacillota</taxon>
        <taxon>Bacilli</taxon>
        <taxon>Bacillales</taxon>
        <taxon>Bacillaceae</taxon>
        <taxon>Radiobacillus</taxon>
    </lineage>
</organism>
<feature type="region of interest" description="Disordered" evidence="1">
    <location>
        <begin position="55"/>
        <end position="76"/>
    </location>
</feature>
<feature type="transmembrane region" description="Helical" evidence="2">
    <location>
        <begin position="29"/>
        <end position="47"/>
    </location>
</feature>
<name>A0A516KIY0_9BACI</name>
<keyword evidence="2" id="KW-1133">Transmembrane helix</keyword>
<dbReference type="EMBL" id="CP041666">
    <property type="protein sequence ID" value="QDP41354.1"/>
    <property type="molecule type" value="Genomic_DNA"/>
</dbReference>
<dbReference type="Proteomes" id="UP000315215">
    <property type="component" value="Chromosome"/>
</dbReference>